<dbReference type="AlphaFoldDB" id="A0A6M1RSK0"/>
<dbReference type="GO" id="GO:0009306">
    <property type="term" value="P:protein secretion"/>
    <property type="evidence" value="ECO:0007669"/>
    <property type="project" value="InterPro"/>
</dbReference>
<evidence type="ECO:0000259" key="2">
    <source>
        <dbReference type="Pfam" id="PF00263"/>
    </source>
</evidence>
<comment type="caution">
    <text evidence="3">The sequence shown here is derived from an EMBL/GenBank/DDBJ whole genome shotgun (WGS) entry which is preliminary data.</text>
</comment>
<organism evidence="3 4">
    <name type="scientific">Limisphaera ngatamarikiensis</name>
    <dbReference type="NCBI Taxonomy" id="1324935"/>
    <lineage>
        <taxon>Bacteria</taxon>
        <taxon>Pseudomonadati</taxon>
        <taxon>Verrucomicrobiota</taxon>
        <taxon>Verrucomicrobiia</taxon>
        <taxon>Limisphaerales</taxon>
        <taxon>Limisphaeraceae</taxon>
        <taxon>Limisphaera</taxon>
    </lineage>
</organism>
<dbReference type="Proteomes" id="UP000477311">
    <property type="component" value="Unassembled WGS sequence"/>
</dbReference>
<dbReference type="PANTHER" id="PTHR30604">
    <property type="entry name" value="PROTEIN TRANSPORT PROTEIN HOFQ"/>
    <property type="match status" value="1"/>
</dbReference>
<evidence type="ECO:0000313" key="3">
    <source>
        <dbReference type="EMBL" id="NGO39585.1"/>
    </source>
</evidence>
<keyword evidence="4" id="KW-1185">Reference proteome</keyword>
<dbReference type="InterPro" id="IPR001775">
    <property type="entry name" value="GspD/PilQ"/>
</dbReference>
<evidence type="ECO:0000313" key="4">
    <source>
        <dbReference type="Proteomes" id="UP000477311"/>
    </source>
</evidence>
<protein>
    <submittedName>
        <fullName evidence="3">Type II secretion system protein GspD</fullName>
    </submittedName>
</protein>
<dbReference type="PANTHER" id="PTHR30604:SF1">
    <property type="entry name" value="DNA UTILIZATION PROTEIN HOFQ"/>
    <property type="match status" value="1"/>
</dbReference>
<gene>
    <name evidence="3" type="ORF">G4L39_09280</name>
</gene>
<feature type="domain" description="Type II/III secretion system secretin-like" evidence="2">
    <location>
        <begin position="373"/>
        <end position="562"/>
    </location>
</feature>
<reference evidence="3 4" key="1">
    <citation type="submission" date="2020-02" db="EMBL/GenBank/DDBJ databases">
        <title>Draft genome sequence of Limisphaera ngatamarikiensis NGM72.4T, a thermophilic Verrucomicrobia grouped in subdivision 3.</title>
        <authorList>
            <person name="Carere C.R."/>
            <person name="Steen J."/>
            <person name="Hugenholtz P."/>
            <person name="Stott M.B."/>
        </authorList>
    </citation>
    <scope>NUCLEOTIDE SEQUENCE [LARGE SCALE GENOMIC DNA]</scope>
    <source>
        <strain evidence="3 4">NGM72.4</strain>
    </source>
</reference>
<sequence length="573" mass="64356">MLLARAPEDSAVQRLHSWVSQQRQAAREKALEDKIREIDAGNSVFNPTIPGLLTENKDRGLPASKDVRDTIEKIETSRVIPETYGTVRREKGPLFDLAAARGPMAKLMEKEVTIHLDNVTLENLIVQLSQITGINIVADKSLPVLKQTLSVNVDKVRLSEFLRYVERNYEVQFQVGPELVWVTDAKDPKKLMEETRFYRLRTGFVRPARLGAEEAVRTETRAPNNVVTVTETQRFRRFVNDEAPESPSLEQAITNFFTGKWYIDYERNLIVARGTPEQLEVLERLIEEFDRPIQQVLIEARFVTISKPAFLQLGLLWETGRALQGARVPQDFTGLASLQSFPTVNNVPAVGIGLQEVFTNILGRRALSATLSALEQSGESQTISAPRLTVLNNRPATISDGKVQYYYEEYQVKQTVQQYYTASSWVPSGRPTKVTAGAELNVLASIAGDGKHIILALNPRVNTDVQLVPFATLTDYDAQNKQVLNSFTLKLPEYRTQELATRVVVRSGETVVMGGVLERERTTMVEAVPVLGNIPVIGAAFRRRTEVDKPRYLLIFVTATIVNEKGEFVIYED</sequence>
<dbReference type="PRINTS" id="PR00811">
    <property type="entry name" value="BCTERIALGSPD"/>
</dbReference>
<accession>A0A6M1RSK0</accession>
<dbReference type="InterPro" id="IPR051808">
    <property type="entry name" value="Type_IV_pilus_biogenesis"/>
</dbReference>
<comment type="similarity">
    <text evidence="1">Belongs to the bacterial secretin family.</text>
</comment>
<dbReference type="EMBL" id="JAAKYA010000058">
    <property type="protein sequence ID" value="NGO39585.1"/>
    <property type="molecule type" value="Genomic_DNA"/>
</dbReference>
<proteinExistence type="inferred from homology"/>
<name>A0A6M1RSK0_9BACT</name>
<dbReference type="Pfam" id="PF00263">
    <property type="entry name" value="Secretin"/>
    <property type="match status" value="1"/>
</dbReference>
<evidence type="ECO:0000256" key="1">
    <source>
        <dbReference type="RuleBase" id="RU004003"/>
    </source>
</evidence>
<dbReference type="InterPro" id="IPR004846">
    <property type="entry name" value="T2SS/T3SS_dom"/>
</dbReference>